<evidence type="ECO:0000256" key="5">
    <source>
        <dbReference type="ARBA" id="ARBA00022989"/>
    </source>
</evidence>
<dbReference type="OrthoDB" id="409792at2759"/>
<dbReference type="EMBL" id="VJMH01005174">
    <property type="protein sequence ID" value="KAF0699475.1"/>
    <property type="molecule type" value="Genomic_DNA"/>
</dbReference>
<reference evidence="11 12" key="1">
    <citation type="submission" date="2019-03" db="EMBL/GenBank/DDBJ databases">
        <authorList>
            <person name="Gaulin E."/>
            <person name="Dumas B."/>
        </authorList>
    </citation>
    <scope>NUCLEOTIDE SEQUENCE [LARGE SCALE GENOMIC DNA]</scope>
    <source>
        <strain evidence="11">CBS 568.67</strain>
    </source>
</reference>
<accession>A0A485KPS4</accession>
<reference evidence="10" key="2">
    <citation type="submission" date="2019-06" db="EMBL/GenBank/DDBJ databases">
        <title>Genomics analysis of Aphanomyces spp. identifies a new class of oomycete effector associated with host adaptation.</title>
        <authorList>
            <person name="Gaulin E."/>
        </authorList>
    </citation>
    <scope>NUCLEOTIDE SEQUENCE</scope>
    <source>
        <strain evidence="10">CBS 578.67</strain>
    </source>
</reference>
<evidence type="ECO:0000313" key="10">
    <source>
        <dbReference type="EMBL" id="KAF0699475.1"/>
    </source>
</evidence>
<feature type="transmembrane region" description="Helical" evidence="9">
    <location>
        <begin position="239"/>
        <end position="255"/>
    </location>
</feature>
<dbReference type="GO" id="GO:1903425">
    <property type="term" value="F:fluoride transmembrane transporter activity"/>
    <property type="evidence" value="ECO:0007669"/>
    <property type="project" value="TreeGrafter"/>
</dbReference>
<proteinExistence type="inferred from homology"/>
<keyword evidence="5 9" id="KW-1133">Transmembrane helix</keyword>
<evidence type="ECO:0000256" key="2">
    <source>
        <dbReference type="ARBA" id="ARBA00004651"/>
    </source>
</evidence>
<dbReference type="Pfam" id="PF02537">
    <property type="entry name" value="CRCB"/>
    <property type="match status" value="2"/>
</dbReference>
<feature type="transmembrane region" description="Helical" evidence="9">
    <location>
        <begin position="267"/>
        <end position="286"/>
    </location>
</feature>
<comment type="similarity">
    <text evidence="7">Belongs to the fluoride channel Fluc/FEX (TC 1.A.43) family.</text>
</comment>
<evidence type="ECO:0000256" key="7">
    <source>
        <dbReference type="ARBA" id="ARBA00035120"/>
    </source>
</evidence>
<sequence>MDPARLLQASAPPKSDFLRPALHVIMWIWIFAYAGVAARIGLTHAATSIEASQGRPTLLTAMGLSFFLPNVVGCFIMGLCQPLKARFKQFDAVWSGITTGFCGCCTTFATWELHTAFQYLTDLPANATFVFFTQLLCCFGAHWGGIFTAKSICTPPPAAVDPVARLRADVSAIQVEDSDDKWQDVLRALDAISPQPVAASSFDEDDARIMHILPRLCTAMFGLSFVLITAAAILHQTTWTALWIAPVGALLRFELGKRFNTSALPYGTLAANIVASAFDCVVVIWITKPAWVEAAILTGFCGSLSTVSSWINELNGMHPRAAFRYAAITHVVALGISLIILGASQQVQSITL</sequence>
<comment type="subcellular location">
    <subcellularLocation>
        <location evidence="2">Cell membrane</location>
        <topology evidence="2">Multi-pass membrane protein</topology>
    </subcellularLocation>
</comment>
<keyword evidence="6 9" id="KW-0472">Membrane</keyword>
<evidence type="ECO:0000256" key="4">
    <source>
        <dbReference type="ARBA" id="ARBA00022692"/>
    </source>
</evidence>
<dbReference type="PANTHER" id="PTHR28259">
    <property type="entry name" value="FLUORIDE EXPORT PROTEIN 1-RELATED"/>
    <property type="match status" value="1"/>
</dbReference>
<evidence type="ECO:0000256" key="6">
    <source>
        <dbReference type="ARBA" id="ARBA00023136"/>
    </source>
</evidence>
<feature type="transmembrane region" description="Helical" evidence="9">
    <location>
        <begin position="212"/>
        <end position="233"/>
    </location>
</feature>
<evidence type="ECO:0000313" key="11">
    <source>
        <dbReference type="EMBL" id="VFT86823.1"/>
    </source>
</evidence>
<evidence type="ECO:0000256" key="8">
    <source>
        <dbReference type="ARBA" id="ARBA00035585"/>
    </source>
</evidence>
<feature type="transmembrane region" description="Helical" evidence="9">
    <location>
        <begin position="292"/>
        <end position="311"/>
    </location>
</feature>
<feature type="transmembrane region" description="Helical" evidence="9">
    <location>
        <begin position="323"/>
        <end position="343"/>
    </location>
</feature>
<keyword evidence="4 9" id="KW-0812">Transmembrane</keyword>
<keyword evidence="3" id="KW-1003">Cell membrane</keyword>
<feature type="transmembrane region" description="Helical" evidence="9">
    <location>
        <begin position="62"/>
        <end position="80"/>
    </location>
</feature>
<evidence type="ECO:0000256" key="9">
    <source>
        <dbReference type="SAM" id="Phobius"/>
    </source>
</evidence>
<feature type="transmembrane region" description="Helical" evidence="9">
    <location>
        <begin position="92"/>
        <end position="111"/>
    </location>
</feature>
<comment type="function">
    <text evidence="1">Fluoride channel required for the rapid expulsion of cytoplasmic fluoride.</text>
</comment>
<name>A0A485KPS4_9STRA</name>
<evidence type="ECO:0000313" key="12">
    <source>
        <dbReference type="Proteomes" id="UP000332933"/>
    </source>
</evidence>
<keyword evidence="12" id="KW-1185">Reference proteome</keyword>
<dbReference type="PANTHER" id="PTHR28259:SF1">
    <property type="entry name" value="FLUORIDE EXPORT PROTEIN 1-RELATED"/>
    <property type="match status" value="1"/>
</dbReference>
<evidence type="ECO:0000256" key="1">
    <source>
        <dbReference type="ARBA" id="ARBA00002598"/>
    </source>
</evidence>
<dbReference type="GO" id="GO:0005886">
    <property type="term" value="C:plasma membrane"/>
    <property type="evidence" value="ECO:0007669"/>
    <property type="project" value="UniProtKB-SubCell"/>
</dbReference>
<dbReference type="EMBL" id="CAADRA010005195">
    <property type="protein sequence ID" value="VFT86823.1"/>
    <property type="molecule type" value="Genomic_DNA"/>
</dbReference>
<organism evidence="11 12">
    <name type="scientific">Aphanomyces stellatus</name>
    <dbReference type="NCBI Taxonomy" id="120398"/>
    <lineage>
        <taxon>Eukaryota</taxon>
        <taxon>Sar</taxon>
        <taxon>Stramenopiles</taxon>
        <taxon>Oomycota</taxon>
        <taxon>Saprolegniomycetes</taxon>
        <taxon>Saprolegniales</taxon>
        <taxon>Verrucalvaceae</taxon>
        <taxon>Aphanomyces</taxon>
    </lineage>
</organism>
<dbReference type="Proteomes" id="UP000332933">
    <property type="component" value="Unassembled WGS sequence"/>
</dbReference>
<dbReference type="AlphaFoldDB" id="A0A485KPS4"/>
<feature type="transmembrane region" description="Helical" evidence="9">
    <location>
        <begin position="123"/>
        <end position="143"/>
    </location>
</feature>
<comment type="catalytic activity">
    <reaction evidence="8">
        <text>fluoride(in) = fluoride(out)</text>
        <dbReference type="Rhea" id="RHEA:76159"/>
        <dbReference type="ChEBI" id="CHEBI:17051"/>
    </reaction>
    <physiologicalReaction direction="left-to-right" evidence="8">
        <dbReference type="Rhea" id="RHEA:76160"/>
    </physiologicalReaction>
</comment>
<feature type="transmembrane region" description="Helical" evidence="9">
    <location>
        <begin position="21"/>
        <end position="42"/>
    </location>
</feature>
<dbReference type="InterPro" id="IPR003691">
    <property type="entry name" value="FluC"/>
</dbReference>
<protein>
    <submittedName>
        <fullName evidence="11">Aste57867_9945 protein</fullName>
    </submittedName>
</protein>
<evidence type="ECO:0000256" key="3">
    <source>
        <dbReference type="ARBA" id="ARBA00022475"/>
    </source>
</evidence>
<gene>
    <name evidence="11" type="primary">Aste57867_9945</name>
    <name evidence="10" type="ORF">As57867_009906</name>
    <name evidence="11" type="ORF">ASTE57867_9945</name>
</gene>